<evidence type="ECO:0000313" key="3">
    <source>
        <dbReference type="Proteomes" id="UP000664795"/>
    </source>
</evidence>
<name>A0A939G698_9BACT</name>
<dbReference type="Proteomes" id="UP000664795">
    <property type="component" value="Unassembled WGS sequence"/>
</dbReference>
<evidence type="ECO:0000259" key="1">
    <source>
        <dbReference type="Pfam" id="PF19920"/>
    </source>
</evidence>
<protein>
    <recommendedName>
        <fullName evidence="1">MoxR-vWA-beta-propeller ternary system domain-containing protein</fullName>
    </recommendedName>
</protein>
<organism evidence="2 3">
    <name type="scientific">Fibrella aquatilis</name>
    <dbReference type="NCBI Taxonomy" id="2817059"/>
    <lineage>
        <taxon>Bacteria</taxon>
        <taxon>Pseudomonadati</taxon>
        <taxon>Bacteroidota</taxon>
        <taxon>Cytophagia</taxon>
        <taxon>Cytophagales</taxon>
        <taxon>Spirosomataceae</taxon>
        <taxon>Fibrella</taxon>
    </lineage>
</organism>
<dbReference type="RefSeq" id="WP_207335766.1">
    <property type="nucleotide sequence ID" value="NZ_JAFMYU010000008.1"/>
</dbReference>
<dbReference type="EMBL" id="JAFMYU010000008">
    <property type="protein sequence ID" value="MBO0931805.1"/>
    <property type="molecule type" value="Genomic_DNA"/>
</dbReference>
<evidence type="ECO:0000313" key="2">
    <source>
        <dbReference type="EMBL" id="MBO0931805.1"/>
    </source>
</evidence>
<accession>A0A939G698</accession>
<keyword evidence="3" id="KW-1185">Reference proteome</keyword>
<gene>
    <name evidence="2" type="ORF">J2I48_12420</name>
</gene>
<proteinExistence type="predicted"/>
<sequence length="211" mass="23817">MTNHFLQTIQRVRRHEEVILWDNGLVISQSDEGEVAGFLADEYRREALDYPFVPPAFDEAAACWGARTVYTAAQLGLFRQHKPDDLPALLPPCANPVSAAAMLSADLMLRFLPDLVLFLTQIDADDPLIPLLEKHLHTWHFSAIAYPVIWDDLDLTPLTQDPCLCQRYIDRLLAHNKQPAPTATLLWNSINAALGDHARQLTQTPGYFHQL</sequence>
<reference evidence="2 3" key="1">
    <citation type="submission" date="2021-03" db="EMBL/GenBank/DDBJ databases">
        <title>Fibrella sp. HMF5036 genome sequencing and assembly.</title>
        <authorList>
            <person name="Kang H."/>
            <person name="Kim H."/>
            <person name="Bae S."/>
            <person name="Joh K."/>
        </authorList>
    </citation>
    <scope>NUCLEOTIDE SEQUENCE [LARGE SCALE GENOMIC DNA]</scope>
    <source>
        <strain evidence="2 3">HMF5036</strain>
    </source>
</reference>
<comment type="caution">
    <text evidence="2">The sequence shown here is derived from an EMBL/GenBank/DDBJ whole genome shotgun (WGS) entry which is preliminary data.</text>
</comment>
<dbReference type="InterPro" id="IPR045549">
    <property type="entry name" value="bpX4"/>
</dbReference>
<feature type="domain" description="MoxR-vWA-beta-propeller ternary system" evidence="1">
    <location>
        <begin position="5"/>
        <end position="202"/>
    </location>
</feature>
<dbReference type="AlphaFoldDB" id="A0A939G698"/>
<dbReference type="Pfam" id="PF19920">
    <property type="entry name" value="bpX4"/>
    <property type="match status" value="1"/>
</dbReference>